<name>A0A023BQ80_9FLAO</name>
<dbReference type="EMBL" id="AQRA01000009">
    <property type="protein sequence ID" value="EZH72146.1"/>
    <property type="molecule type" value="Genomic_DNA"/>
</dbReference>
<dbReference type="InterPro" id="IPR025970">
    <property type="entry name" value="SusE"/>
</dbReference>
<keyword evidence="4" id="KW-1185">Reference proteome</keyword>
<dbReference type="STRING" id="1317122.ATO12_24755"/>
<dbReference type="GO" id="GO:0019867">
    <property type="term" value="C:outer membrane"/>
    <property type="evidence" value="ECO:0007669"/>
    <property type="project" value="InterPro"/>
</dbReference>
<dbReference type="OrthoDB" id="975117at2"/>
<dbReference type="GO" id="GO:2001070">
    <property type="term" value="F:starch binding"/>
    <property type="evidence" value="ECO:0007669"/>
    <property type="project" value="InterPro"/>
</dbReference>
<dbReference type="RefSeq" id="WP_034245666.1">
    <property type="nucleotide sequence ID" value="NZ_AQRA01000009.1"/>
</dbReference>
<feature type="domain" description="SusE outer membrane protein" evidence="2">
    <location>
        <begin position="27"/>
        <end position="132"/>
    </location>
</feature>
<reference evidence="3 4" key="1">
    <citation type="submission" date="2014-04" db="EMBL/GenBank/DDBJ databases">
        <title>Aquimarina sp. 22II-S11-z7 Genome Sequencing.</title>
        <authorList>
            <person name="Lai Q."/>
        </authorList>
    </citation>
    <scope>NUCLEOTIDE SEQUENCE [LARGE SCALE GENOMIC DNA]</scope>
    <source>
        <strain evidence="3 4">22II-S11-z7</strain>
    </source>
</reference>
<dbReference type="Gene3D" id="2.60.40.3620">
    <property type="match status" value="2"/>
</dbReference>
<proteinExistence type="predicted"/>
<evidence type="ECO:0000313" key="4">
    <source>
        <dbReference type="Proteomes" id="UP000023541"/>
    </source>
</evidence>
<feature type="chain" id="PRO_5001511854" description="SusE outer membrane protein domain-containing protein" evidence="1">
    <location>
        <begin position="20"/>
        <end position="370"/>
    </location>
</feature>
<dbReference type="AlphaFoldDB" id="A0A023BQ80"/>
<organism evidence="3 4">
    <name type="scientific">Aquimarina atlantica</name>
    <dbReference type="NCBI Taxonomy" id="1317122"/>
    <lineage>
        <taxon>Bacteria</taxon>
        <taxon>Pseudomonadati</taxon>
        <taxon>Bacteroidota</taxon>
        <taxon>Flavobacteriia</taxon>
        <taxon>Flavobacteriales</taxon>
        <taxon>Flavobacteriaceae</taxon>
        <taxon>Aquimarina</taxon>
    </lineage>
</organism>
<accession>A0A023BQ80</accession>
<dbReference type="Proteomes" id="UP000023541">
    <property type="component" value="Unassembled WGS sequence"/>
</dbReference>
<evidence type="ECO:0000259" key="2">
    <source>
        <dbReference type="Pfam" id="PF14292"/>
    </source>
</evidence>
<evidence type="ECO:0000313" key="3">
    <source>
        <dbReference type="EMBL" id="EZH72146.1"/>
    </source>
</evidence>
<dbReference type="Pfam" id="PF14292">
    <property type="entry name" value="SusE"/>
    <property type="match status" value="1"/>
</dbReference>
<protein>
    <recommendedName>
        <fullName evidence="2">SusE outer membrane protein domain-containing protein</fullName>
    </recommendedName>
</protein>
<feature type="signal peptide" evidence="1">
    <location>
        <begin position="1"/>
        <end position="19"/>
    </location>
</feature>
<dbReference type="eggNOG" id="ENOG502Z9A6">
    <property type="taxonomic scope" value="Bacteria"/>
</dbReference>
<keyword evidence="1" id="KW-0732">Signal</keyword>
<comment type="caution">
    <text evidence="3">The sequence shown here is derived from an EMBL/GenBank/DDBJ whole genome shotgun (WGS) entry which is preliminary data.</text>
</comment>
<evidence type="ECO:0000256" key="1">
    <source>
        <dbReference type="SAM" id="SignalP"/>
    </source>
</evidence>
<sequence>MKKISILLFACIAALCFNACVEDEEPTFVIQNEQTEGPLIVTANSTVSLVKDLADQRAFTLVWEDAGYNINTPITYTIEAGLGGTNFETTLDPAVIATTTDRFYNWTIAELNNLAIGLGIEPDKEGAIDLRVISSIGTNGGSAITSNVTSLTVTPYATVLPQKDLFLVGSATAAGWDNNNNNPALVRDPNNQNVFKFTGKFLGGGDIAFKFLEVLGQWQPQWGLSGGSLASSETLGSDPDTFSVAAEGYYTLDVNIQDLTYTVNAFDASGATDYTAQGIGIIGDSTPGGWDNDTDLTQSAFDPHLWYINGIVLTNGEAKFRANNAWDVNWGADTAITGYATAGGPNIPVAAGTYNVWFNDLDGSYVFIIQ</sequence>
<gene>
    <name evidence="3" type="ORF">ATO12_24755</name>
</gene>